<proteinExistence type="predicted"/>
<reference evidence="1 2" key="1">
    <citation type="submission" date="2019-06" db="EMBL/GenBank/DDBJ databases">
        <title>Complete genome of Microbacterium foliorum M2.</title>
        <authorList>
            <person name="Cao G."/>
        </authorList>
    </citation>
    <scope>NUCLEOTIDE SEQUENCE [LARGE SCALE GENOMIC DNA]</scope>
    <source>
        <strain evidence="1 2">M2</strain>
    </source>
</reference>
<dbReference type="SUPFAM" id="SSF52980">
    <property type="entry name" value="Restriction endonuclease-like"/>
    <property type="match status" value="1"/>
</dbReference>
<evidence type="ECO:0000313" key="1">
    <source>
        <dbReference type="EMBL" id="QDE35985.1"/>
    </source>
</evidence>
<sequence length="307" mass="34044">MRHRILLPDELGRHFTVQQAAAAGIGRGRVSARDLDRPFRGVRSVTAAETPLDRVAALAPRLQRGQLIGGETAMRVWGYPHPGIWTVHAPIIVVVATGSSRVRRSGVAGRRLAAGRAQPWRIGGIPIIDPIAALFMCAAALTEDHVIIALDALISAADNYPGLRAGRPPLTVTDIEQRLQVWGRFPGSRRVRDALSRAREGVESPKETETRLLIVAAGLPEPVVQHEVYENALLIARCDMAYPDLKITIEYEGDGHRTSRDQWRRDIQRQRELEDLGWIVIRVTQLDLAGDPGPLLDRIRRARSSRR</sequence>
<evidence type="ECO:0000313" key="2">
    <source>
        <dbReference type="Proteomes" id="UP000316125"/>
    </source>
</evidence>
<gene>
    <name evidence="1" type="ORF">FIV50_15025</name>
</gene>
<evidence type="ECO:0008006" key="3">
    <source>
        <dbReference type="Google" id="ProtNLM"/>
    </source>
</evidence>
<name>A0A4Y5YU74_9MICO</name>
<dbReference type="RefSeq" id="WP_140038122.1">
    <property type="nucleotide sequence ID" value="NZ_CP041040.1"/>
</dbReference>
<accession>A0A4Y5YU74</accession>
<organism evidence="1 2">
    <name type="scientific">Microbacterium foliorum</name>
    <dbReference type="NCBI Taxonomy" id="104336"/>
    <lineage>
        <taxon>Bacteria</taxon>
        <taxon>Bacillati</taxon>
        <taxon>Actinomycetota</taxon>
        <taxon>Actinomycetes</taxon>
        <taxon>Micrococcales</taxon>
        <taxon>Microbacteriaceae</taxon>
        <taxon>Microbacterium</taxon>
    </lineage>
</organism>
<dbReference type="InterPro" id="IPR011335">
    <property type="entry name" value="Restrct_endonuc-II-like"/>
</dbReference>
<dbReference type="AlphaFoldDB" id="A0A4Y5YU74"/>
<dbReference type="EMBL" id="CP041040">
    <property type="protein sequence ID" value="QDE35985.1"/>
    <property type="molecule type" value="Genomic_DNA"/>
</dbReference>
<protein>
    <recommendedName>
        <fullName evidence="3">DUF559 domain-containing protein</fullName>
    </recommendedName>
</protein>
<dbReference type="Gene3D" id="3.40.960.10">
    <property type="entry name" value="VSR Endonuclease"/>
    <property type="match status" value="1"/>
</dbReference>
<dbReference type="Proteomes" id="UP000316125">
    <property type="component" value="Chromosome"/>
</dbReference>
<dbReference type="OrthoDB" id="3173471at2"/>